<organism evidence="1 2">
    <name type="scientific">Sinorhizobium americanum</name>
    <dbReference type="NCBI Taxonomy" id="194963"/>
    <lineage>
        <taxon>Bacteria</taxon>
        <taxon>Pseudomonadati</taxon>
        <taxon>Pseudomonadota</taxon>
        <taxon>Alphaproteobacteria</taxon>
        <taxon>Hyphomicrobiales</taxon>
        <taxon>Rhizobiaceae</taxon>
        <taxon>Sinorhizobium/Ensifer group</taxon>
        <taxon>Sinorhizobium</taxon>
    </lineage>
</organism>
<evidence type="ECO:0000313" key="1">
    <source>
        <dbReference type="EMBL" id="TCN36367.1"/>
    </source>
</evidence>
<accession>A0A4R2C6Z1</accession>
<dbReference type="EMBL" id="SLVU01000001">
    <property type="protein sequence ID" value="TCN36367.1"/>
    <property type="molecule type" value="Genomic_DNA"/>
</dbReference>
<reference evidence="1 2" key="1">
    <citation type="submission" date="2019-03" db="EMBL/GenBank/DDBJ databases">
        <title>Genomic Encyclopedia of Type Strains, Phase IV (KMG-V): Genome sequencing to study the core and pangenomes of soil and plant-associated prokaryotes.</title>
        <authorList>
            <person name="Whitman W."/>
        </authorList>
    </citation>
    <scope>NUCLEOTIDE SEQUENCE [LARGE SCALE GENOMIC DNA]</scope>
    <source>
        <strain evidence="1 2">23C40</strain>
    </source>
</reference>
<name>A0A4R2C6Z1_9HYPH</name>
<comment type="caution">
    <text evidence="1">The sequence shown here is derived from an EMBL/GenBank/DDBJ whole genome shotgun (WGS) entry which is preliminary data.</text>
</comment>
<proteinExistence type="predicted"/>
<sequence>MFAGRCRFGAIERKRSRQWMLAAARCRFVRGKRSPQGVSFPPRDHQLLRSLILSATLTPEFAIPIGRAMNSMNFVMSTEGCREA</sequence>
<evidence type="ECO:0000313" key="2">
    <source>
        <dbReference type="Proteomes" id="UP000295043"/>
    </source>
</evidence>
<dbReference type="AlphaFoldDB" id="A0A4R2C6Z1"/>
<gene>
    <name evidence="1" type="ORF">EV184_101357</name>
</gene>
<protein>
    <submittedName>
        <fullName evidence="1">Uncharacterized protein</fullName>
    </submittedName>
</protein>
<dbReference type="Proteomes" id="UP000295043">
    <property type="component" value="Unassembled WGS sequence"/>
</dbReference>